<dbReference type="Gene3D" id="3.40.50.300">
    <property type="entry name" value="P-loop containing nucleotide triphosphate hydrolases"/>
    <property type="match status" value="1"/>
</dbReference>
<protein>
    <submittedName>
        <fullName evidence="7">P-loop containing nucleoside triphosphate hydrolase protein</fullName>
    </submittedName>
</protein>
<proteinExistence type="predicted"/>
<dbReference type="InterPro" id="IPR011545">
    <property type="entry name" value="DEAD/DEAH_box_helicase_dom"/>
</dbReference>
<gene>
    <name evidence="7" type="ORF">J3Q64DRAFT_1164121</name>
</gene>
<dbReference type="InterPro" id="IPR050079">
    <property type="entry name" value="DEAD_box_RNA_helicase"/>
</dbReference>
<dbReference type="EMBL" id="JBCLYO010000015">
    <property type="protein sequence ID" value="KAL0082578.1"/>
    <property type="molecule type" value="Genomic_DNA"/>
</dbReference>
<dbReference type="PROSITE" id="PS00039">
    <property type="entry name" value="DEAD_ATP_HELICASE"/>
    <property type="match status" value="1"/>
</dbReference>
<reference evidence="7 8" key="1">
    <citation type="submission" date="2024-04" db="EMBL/GenBank/DDBJ databases">
        <title>Symmetric and asymmetric DNA N6-adenine methylation regulates different biological responses in Mucorales.</title>
        <authorList>
            <consortium name="Lawrence Berkeley National Laboratory"/>
            <person name="Lax C."/>
            <person name="Mondo S.J."/>
            <person name="Osorio-Concepcion M."/>
            <person name="Muszewska A."/>
            <person name="Corrochano-Luque M."/>
            <person name="Gutierrez G."/>
            <person name="Riley R."/>
            <person name="Lipzen A."/>
            <person name="Guo J."/>
            <person name="Hundley H."/>
            <person name="Amirebrahimi M."/>
            <person name="Ng V."/>
            <person name="Lorenzo-Gutierrez D."/>
            <person name="Binder U."/>
            <person name="Yang J."/>
            <person name="Song Y."/>
            <person name="Canovas D."/>
            <person name="Navarro E."/>
            <person name="Freitag M."/>
            <person name="Gabaldon T."/>
            <person name="Grigoriev I.V."/>
            <person name="Corrochano L.M."/>
            <person name="Nicolas F.E."/>
            <person name="Garre V."/>
        </authorList>
    </citation>
    <scope>NUCLEOTIDE SEQUENCE [LARGE SCALE GENOMIC DNA]</scope>
    <source>
        <strain evidence="7 8">L51</strain>
    </source>
</reference>
<dbReference type="Proteomes" id="UP001448207">
    <property type="component" value="Unassembled WGS sequence"/>
</dbReference>
<keyword evidence="5" id="KW-0694">RNA-binding</keyword>
<organism evidence="7 8">
    <name type="scientific">Phycomyces blakesleeanus</name>
    <dbReference type="NCBI Taxonomy" id="4837"/>
    <lineage>
        <taxon>Eukaryota</taxon>
        <taxon>Fungi</taxon>
        <taxon>Fungi incertae sedis</taxon>
        <taxon>Mucoromycota</taxon>
        <taxon>Mucoromycotina</taxon>
        <taxon>Mucoromycetes</taxon>
        <taxon>Mucorales</taxon>
        <taxon>Phycomycetaceae</taxon>
        <taxon>Phycomyces</taxon>
    </lineage>
</organism>
<dbReference type="PROSITE" id="PS51192">
    <property type="entry name" value="HELICASE_ATP_BIND_1"/>
    <property type="match status" value="1"/>
</dbReference>
<keyword evidence="1" id="KW-0547">Nucleotide-binding</keyword>
<dbReference type="Pfam" id="PF00270">
    <property type="entry name" value="DEAD"/>
    <property type="match status" value="1"/>
</dbReference>
<dbReference type="PANTHER" id="PTHR47959:SF13">
    <property type="entry name" value="ATP-DEPENDENT RNA HELICASE RHLE"/>
    <property type="match status" value="1"/>
</dbReference>
<keyword evidence="2 7" id="KW-0378">Hydrolase</keyword>
<evidence type="ECO:0000256" key="5">
    <source>
        <dbReference type="ARBA" id="ARBA00022884"/>
    </source>
</evidence>
<evidence type="ECO:0000256" key="1">
    <source>
        <dbReference type="ARBA" id="ARBA00022741"/>
    </source>
</evidence>
<dbReference type="PANTHER" id="PTHR47959">
    <property type="entry name" value="ATP-DEPENDENT RNA HELICASE RHLE-RELATED"/>
    <property type="match status" value="1"/>
</dbReference>
<dbReference type="InterPro" id="IPR027417">
    <property type="entry name" value="P-loop_NTPase"/>
</dbReference>
<feature type="domain" description="Helicase ATP-binding" evidence="6">
    <location>
        <begin position="44"/>
        <end position="214"/>
    </location>
</feature>
<dbReference type="SMART" id="SM00487">
    <property type="entry name" value="DEXDc"/>
    <property type="match status" value="1"/>
</dbReference>
<dbReference type="GO" id="GO:0016787">
    <property type="term" value="F:hydrolase activity"/>
    <property type="evidence" value="ECO:0007669"/>
    <property type="project" value="UniProtKB-KW"/>
</dbReference>
<evidence type="ECO:0000256" key="3">
    <source>
        <dbReference type="ARBA" id="ARBA00022806"/>
    </source>
</evidence>
<evidence type="ECO:0000259" key="6">
    <source>
        <dbReference type="PROSITE" id="PS51192"/>
    </source>
</evidence>
<evidence type="ECO:0000256" key="2">
    <source>
        <dbReference type="ARBA" id="ARBA00022801"/>
    </source>
</evidence>
<keyword evidence="4" id="KW-0067">ATP-binding</keyword>
<evidence type="ECO:0000313" key="8">
    <source>
        <dbReference type="Proteomes" id="UP001448207"/>
    </source>
</evidence>
<dbReference type="SUPFAM" id="SSF52540">
    <property type="entry name" value="P-loop containing nucleoside triphosphate hydrolases"/>
    <property type="match status" value="1"/>
</dbReference>
<keyword evidence="3" id="KW-0347">Helicase</keyword>
<name>A0ABR3AVG5_PHYBL</name>
<accession>A0ABR3AVG5</accession>
<evidence type="ECO:0000256" key="4">
    <source>
        <dbReference type="ARBA" id="ARBA00022840"/>
    </source>
</evidence>
<keyword evidence="8" id="KW-1185">Reference proteome</keyword>
<sequence length="229" mass="25230">MERSRDVFVDQDIDFSTLIQNEQLLRGLEHSGYARPSPIQLQAIPLGRLGVDLVAQAKSGTGKTVVFGVIALESINPLIPQPQALIVAPTREIAIQIRDVLRNLGKYIEGFQCEALIGGLSTQGDYTKLKNSQVLVGTPGRLMALLDSKRLNPKTIKLMVLDEADKLMSEAFQPQINFIFRKLPATKQCIAFSATFTDNLLESLGTLMKSPQKVRLTETVPTLDGKQNK</sequence>
<dbReference type="InterPro" id="IPR014001">
    <property type="entry name" value="Helicase_ATP-bd"/>
</dbReference>
<dbReference type="InterPro" id="IPR000629">
    <property type="entry name" value="RNA-helicase_DEAD-box_CS"/>
</dbReference>
<evidence type="ECO:0000313" key="7">
    <source>
        <dbReference type="EMBL" id="KAL0082578.1"/>
    </source>
</evidence>
<comment type="caution">
    <text evidence="7">The sequence shown here is derived from an EMBL/GenBank/DDBJ whole genome shotgun (WGS) entry which is preliminary data.</text>
</comment>